<dbReference type="OrthoDB" id="9804286at2"/>
<dbReference type="Proteomes" id="UP000292424">
    <property type="component" value="Chromosome"/>
</dbReference>
<dbReference type="InterPro" id="IPR035985">
    <property type="entry name" value="Ubiquitin-activating_enz"/>
</dbReference>
<dbReference type="InterPro" id="IPR001763">
    <property type="entry name" value="Rhodanese-like_dom"/>
</dbReference>
<proteinExistence type="inferred from homology"/>
<dbReference type="PANTHER" id="PTHR10953">
    <property type="entry name" value="UBIQUITIN-ACTIVATING ENZYME E1"/>
    <property type="match status" value="1"/>
</dbReference>
<protein>
    <recommendedName>
        <fullName evidence="9">Molybdopterin-synthase adenylyltransferase</fullName>
        <ecNumber evidence="8">2.7.7.80</ecNumber>
    </recommendedName>
    <alternativeName>
        <fullName evidence="12">MoaD protein adenylase</fullName>
    </alternativeName>
    <alternativeName>
        <fullName evidence="10">Molybdopterin-converting factor subunit 1 adenylase</fullName>
    </alternativeName>
    <alternativeName>
        <fullName evidence="11">Sulfur carrier protein MoaD adenylyltransferase</fullName>
    </alternativeName>
</protein>
<comment type="function">
    <text evidence="6">Catalyzes the adenylation by ATP of the carboxyl group of the C-terminal glycine of sulfur carrier protein MoaD.</text>
</comment>
<gene>
    <name evidence="14" type="ORF">E0W69_006860</name>
</gene>
<reference evidence="14 15" key="1">
    <citation type="submission" date="2019-09" db="EMBL/GenBank/DDBJ databases">
        <title>Complete genome sequence of Arachidicoccus sp. B3-10 isolated from apple orchard soil.</title>
        <authorList>
            <person name="Kim H.S."/>
            <person name="Han K.-I."/>
            <person name="Suh M.K."/>
            <person name="Lee K.C."/>
            <person name="Eom M.K."/>
            <person name="Kim J.-S."/>
            <person name="Kang S.W."/>
            <person name="Sin Y."/>
            <person name="Lee J.-S."/>
        </authorList>
    </citation>
    <scope>NUCLEOTIDE SEQUENCE [LARGE SCALE GENOMIC DNA]</scope>
    <source>
        <strain evidence="14 15">B3-10</strain>
    </source>
</reference>
<dbReference type="GO" id="GO:0008641">
    <property type="term" value="F:ubiquitin-like modifier activating enzyme activity"/>
    <property type="evidence" value="ECO:0007669"/>
    <property type="project" value="InterPro"/>
</dbReference>
<dbReference type="GO" id="GO:0061605">
    <property type="term" value="F:molybdopterin-synthase adenylyltransferase activity"/>
    <property type="evidence" value="ECO:0007669"/>
    <property type="project" value="UniProtKB-EC"/>
</dbReference>
<evidence type="ECO:0000256" key="3">
    <source>
        <dbReference type="ARBA" id="ARBA00022741"/>
    </source>
</evidence>
<dbReference type="PANTHER" id="PTHR10953:SF102">
    <property type="entry name" value="ADENYLYLTRANSFERASE AND SULFURTRANSFERASE MOCS3"/>
    <property type="match status" value="1"/>
</dbReference>
<evidence type="ECO:0000256" key="9">
    <source>
        <dbReference type="ARBA" id="ARBA00073635"/>
    </source>
</evidence>
<evidence type="ECO:0000256" key="4">
    <source>
        <dbReference type="ARBA" id="ARBA00022840"/>
    </source>
</evidence>
<dbReference type="SUPFAM" id="SSF69572">
    <property type="entry name" value="Activating enzymes of the ubiquitin-like proteins"/>
    <property type="match status" value="1"/>
</dbReference>
<evidence type="ECO:0000256" key="1">
    <source>
        <dbReference type="ARBA" id="ARBA00009919"/>
    </source>
</evidence>
<dbReference type="InterPro" id="IPR045886">
    <property type="entry name" value="ThiF/MoeB/HesA"/>
</dbReference>
<comment type="subunit">
    <text evidence="7">Homodimer. Forms a stable heterotetrameric complex of 2 MoeB and 2 MoaD during adenylation of MoaD.</text>
</comment>
<dbReference type="CDD" id="cd00158">
    <property type="entry name" value="RHOD"/>
    <property type="match status" value="1"/>
</dbReference>
<keyword evidence="3" id="KW-0547">Nucleotide-binding</keyword>
<dbReference type="KEGG" id="arac:E0W69_006860"/>
<feature type="domain" description="Rhodanese" evidence="13">
    <location>
        <begin position="273"/>
        <end position="334"/>
    </location>
</feature>
<evidence type="ECO:0000313" key="14">
    <source>
        <dbReference type="EMBL" id="QES88390.1"/>
    </source>
</evidence>
<evidence type="ECO:0000256" key="11">
    <source>
        <dbReference type="ARBA" id="ARBA00075328"/>
    </source>
</evidence>
<keyword evidence="2" id="KW-0808">Transferase</keyword>
<keyword evidence="15" id="KW-1185">Reference proteome</keyword>
<dbReference type="PROSITE" id="PS50206">
    <property type="entry name" value="RHODANESE_3"/>
    <property type="match status" value="1"/>
</dbReference>
<evidence type="ECO:0000256" key="12">
    <source>
        <dbReference type="ARBA" id="ARBA00078531"/>
    </source>
</evidence>
<keyword evidence="4" id="KW-0067">ATP-binding</keyword>
<dbReference type="Pfam" id="PF00581">
    <property type="entry name" value="Rhodanese"/>
    <property type="match status" value="1"/>
</dbReference>
<organism evidence="14 15">
    <name type="scientific">Rhizosphaericola mali</name>
    <dbReference type="NCBI Taxonomy" id="2545455"/>
    <lineage>
        <taxon>Bacteria</taxon>
        <taxon>Pseudomonadati</taxon>
        <taxon>Bacteroidota</taxon>
        <taxon>Chitinophagia</taxon>
        <taxon>Chitinophagales</taxon>
        <taxon>Chitinophagaceae</taxon>
        <taxon>Rhizosphaericola</taxon>
    </lineage>
</organism>
<name>A0A5P2G3K2_9BACT</name>
<comment type="similarity">
    <text evidence="1">Belongs to the HesA/MoeB/ThiF family.</text>
</comment>
<dbReference type="GO" id="GO:0005524">
    <property type="term" value="F:ATP binding"/>
    <property type="evidence" value="ECO:0007669"/>
    <property type="project" value="UniProtKB-KW"/>
</dbReference>
<dbReference type="FunFam" id="3.40.50.720:FF:000033">
    <property type="entry name" value="Adenylyltransferase and sulfurtransferase MOCS3"/>
    <property type="match status" value="1"/>
</dbReference>
<dbReference type="InterPro" id="IPR036873">
    <property type="entry name" value="Rhodanese-like_dom_sf"/>
</dbReference>
<dbReference type="InterPro" id="IPR000594">
    <property type="entry name" value="ThiF_NAD_FAD-bd"/>
</dbReference>
<dbReference type="GO" id="GO:0005829">
    <property type="term" value="C:cytosol"/>
    <property type="evidence" value="ECO:0007669"/>
    <property type="project" value="TreeGrafter"/>
</dbReference>
<sequence length="354" mass="38960">MNKYQRQIILPSFGFEGQNKLSDATILVIGAGGLGCPALQYLVAAGTGTIGIIDGDTVSETNLHRQILFTVNDIGKNKATIAKEKLSQLNPDVKIIAYTQNITTENALDILEKYDLVIDGSDNFPTRYLVNDACVLLNKPFVYGAVSQFEGQVAILNSGEQKINYRDLFPEIPTQGSIQNCAEAGVLGVLPGIIGTMQATEAIKFIVGFGETLENKLLTYNLLSQDLFTIDLIKNSQAVQFIPKDKSAFLNMQYQTICTTAGIEIDAPLFKKMADTATVVDVREYEELPKLNPLSHIQIPMSELEERIQEIKGDKIIFVCQHGIRSKNAMQYFAFKIGGNHELYSLKNGVVALN</sequence>
<dbReference type="GO" id="GO:0004792">
    <property type="term" value="F:thiosulfate-cyanide sulfurtransferase activity"/>
    <property type="evidence" value="ECO:0007669"/>
    <property type="project" value="TreeGrafter"/>
</dbReference>
<dbReference type="RefSeq" id="WP_131329278.1">
    <property type="nucleotide sequence ID" value="NZ_CP044016.1"/>
</dbReference>
<dbReference type="GO" id="GO:0008146">
    <property type="term" value="F:sulfotransferase activity"/>
    <property type="evidence" value="ECO:0007669"/>
    <property type="project" value="TreeGrafter"/>
</dbReference>
<dbReference type="EMBL" id="CP044016">
    <property type="protein sequence ID" value="QES88390.1"/>
    <property type="molecule type" value="Genomic_DNA"/>
</dbReference>
<evidence type="ECO:0000256" key="5">
    <source>
        <dbReference type="ARBA" id="ARBA00052218"/>
    </source>
</evidence>
<dbReference type="Gene3D" id="3.40.50.720">
    <property type="entry name" value="NAD(P)-binding Rossmann-like Domain"/>
    <property type="match status" value="1"/>
</dbReference>
<dbReference type="AlphaFoldDB" id="A0A5P2G3K2"/>
<comment type="catalytic activity">
    <reaction evidence="5">
        <text>[molybdopterin-synthase sulfur-carrier protein]-C-terminal Gly-Gly + ATP + H(+) = [molybdopterin-synthase sulfur-carrier protein]-C-terminal Gly-Gly-AMP + diphosphate</text>
        <dbReference type="Rhea" id="RHEA:43616"/>
        <dbReference type="Rhea" id="RHEA-COMP:12159"/>
        <dbReference type="Rhea" id="RHEA-COMP:12202"/>
        <dbReference type="ChEBI" id="CHEBI:15378"/>
        <dbReference type="ChEBI" id="CHEBI:30616"/>
        <dbReference type="ChEBI" id="CHEBI:33019"/>
        <dbReference type="ChEBI" id="CHEBI:90618"/>
        <dbReference type="ChEBI" id="CHEBI:90778"/>
        <dbReference type="EC" id="2.7.7.80"/>
    </reaction>
</comment>
<evidence type="ECO:0000256" key="2">
    <source>
        <dbReference type="ARBA" id="ARBA00022679"/>
    </source>
</evidence>
<dbReference type="Gene3D" id="3.40.250.10">
    <property type="entry name" value="Rhodanese-like domain"/>
    <property type="match status" value="1"/>
</dbReference>
<dbReference type="Pfam" id="PF00899">
    <property type="entry name" value="ThiF"/>
    <property type="match status" value="1"/>
</dbReference>
<evidence type="ECO:0000256" key="10">
    <source>
        <dbReference type="ARBA" id="ARBA00075110"/>
    </source>
</evidence>
<evidence type="ECO:0000256" key="7">
    <source>
        <dbReference type="ARBA" id="ARBA00063809"/>
    </source>
</evidence>
<evidence type="ECO:0000256" key="8">
    <source>
        <dbReference type="ARBA" id="ARBA00066884"/>
    </source>
</evidence>
<evidence type="ECO:0000259" key="13">
    <source>
        <dbReference type="PROSITE" id="PS50206"/>
    </source>
</evidence>
<dbReference type="EC" id="2.7.7.80" evidence="8"/>
<dbReference type="CDD" id="cd00757">
    <property type="entry name" value="ThiF_MoeB_HesA_family"/>
    <property type="match status" value="1"/>
</dbReference>
<evidence type="ECO:0000313" key="15">
    <source>
        <dbReference type="Proteomes" id="UP000292424"/>
    </source>
</evidence>
<evidence type="ECO:0000256" key="6">
    <source>
        <dbReference type="ARBA" id="ARBA00055169"/>
    </source>
</evidence>
<accession>A0A5P2G3K2</accession>